<dbReference type="Proteomes" id="UP000566071">
    <property type="component" value="Unassembled WGS sequence"/>
</dbReference>
<gene>
    <name evidence="3" type="ORF">HK413_01960</name>
</gene>
<accession>A0ABX1VZ60</accession>
<dbReference type="RefSeq" id="WP_175268939.1">
    <property type="nucleotide sequence ID" value="NZ_JABFCR010000006.1"/>
</dbReference>
<dbReference type="InterPro" id="IPR012373">
    <property type="entry name" value="Ferrdict_sens_TM"/>
</dbReference>
<dbReference type="Gene3D" id="2.60.120.1440">
    <property type="match status" value="1"/>
</dbReference>
<protein>
    <submittedName>
        <fullName evidence="3">FecR family protein</fullName>
    </submittedName>
</protein>
<dbReference type="EMBL" id="JABFCR010000006">
    <property type="protein sequence ID" value="NNU33238.1"/>
    <property type="molecule type" value="Genomic_DNA"/>
</dbReference>
<comment type="caution">
    <text evidence="3">The sequence shown here is derived from an EMBL/GenBank/DDBJ whole genome shotgun (WGS) entry which is preliminary data.</text>
</comment>
<dbReference type="InterPro" id="IPR006860">
    <property type="entry name" value="FecR"/>
</dbReference>
<sequence length="205" mass="23309">MIQILLADGSKVWLNAGSIFKYPKNFNGKVREVELIEGRAFFDIKHMTDHPFLVKTHNLNVTVPGTSFDVRSYQREGKTKVSVVTGKVGITLLNEPKKPAIMLLAKEEIVLNTTTKHIAKAQTKEAIVNLWCKDVLVFDREDLSNVFKAIEKKYNTKITVTDKDLLKERISITLGNQRPDTIMEILSFTKHFNYKMANDSTVVVK</sequence>
<keyword evidence="4" id="KW-1185">Reference proteome</keyword>
<dbReference type="Pfam" id="PF16344">
    <property type="entry name" value="FecR_C"/>
    <property type="match status" value="1"/>
</dbReference>
<evidence type="ECO:0000259" key="2">
    <source>
        <dbReference type="Pfam" id="PF16344"/>
    </source>
</evidence>
<evidence type="ECO:0000259" key="1">
    <source>
        <dbReference type="Pfam" id="PF04773"/>
    </source>
</evidence>
<dbReference type="Pfam" id="PF04773">
    <property type="entry name" value="FecR"/>
    <property type="match status" value="1"/>
</dbReference>
<organism evidence="3 4">
    <name type="scientific">Mucilaginibacter humi</name>
    <dbReference type="NCBI Taxonomy" id="2732510"/>
    <lineage>
        <taxon>Bacteria</taxon>
        <taxon>Pseudomonadati</taxon>
        <taxon>Bacteroidota</taxon>
        <taxon>Sphingobacteriia</taxon>
        <taxon>Sphingobacteriales</taxon>
        <taxon>Sphingobacteriaceae</taxon>
        <taxon>Mucilaginibacter</taxon>
    </lineage>
</organism>
<evidence type="ECO:0000313" key="4">
    <source>
        <dbReference type="Proteomes" id="UP000566071"/>
    </source>
</evidence>
<feature type="domain" description="Protein FecR C-terminal" evidence="2">
    <location>
        <begin position="136"/>
        <end position="201"/>
    </location>
</feature>
<feature type="domain" description="FecR protein" evidence="1">
    <location>
        <begin position="2"/>
        <end position="88"/>
    </location>
</feature>
<dbReference type="InterPro" id="IPR032508">
    <property type="entry name" value="FecR_C"/>
</dbReference>
<name>A0ABX1VZ60_9SPHI</name>
<dbReference type="Gene3D" id="3.55.50.30">
    <property type="match status" value="1"/>
</dbReference>
<evidence type="ECO:0000313" key="3">
    <source>
        <dbReference type="EMBL" id="NNU33238.1"/>
    </source>
</evidence>
<proteinExistence type="predicted"/>
<dbReference type="PANTHER" id="PTHR30273">
    <property type="entry name" value="PERIPLASMIC SIGNAL SENSOR AND SIGMA FACTOR ACTIVATOR FECR-RELATED"/>
    <property type="match status" value="1"/>
</dbReference>
<reference evidence="3 4" key="1">
    <citation type="submission" date="2020-05" db="EMBL/GenBank/DDBJ databases">
        <authorList>
            <person name="Khan S.A."/>
            <person name="Jeon C.O."/>
            <person name="Chun B.H."/>
        </authorList>
    </citation>
    <scope>NUCLEOTIDE SEQUENCE [LARGE SCALE GENOMIC DNA]</scope>
    <source>
        <strain evidence="3 4">S1162</strain>
    </source>
</reference>
<dbReference type="PANTHER" id="PTHR30273:SF2">
    <property type="entry name" value="PROTEIN FECR"/>
    <property type="match status" value="1"/>
</dbReference>